<dbReference type="CDD" id="cd11572">
    <property type="entry name" value="RlmI_M_like"/>
    <property type="match status" value="1"/>
</dbReference>
<sequence length="390" mass="44117">MAKFFLRKKIGDRILGGHPWVFANELGDSEGDCAPGDIVELYSYNGSFIGKGYVNPASQIRIRLLTRHKNETIDENFFYNKIKKAWDYRKSIGYTENCRLIFAEADGLPALIIDKFNDYFVIQTLALGIERWKEDVADALKRLFNPKGIYERNDVPVRELEGMEQIKGFLSDPFDTNIILNENGLKFHVDIENGQKTGYFLDQQDNRRAIQHISKGADVLEAFCYTGTFSLHAAHYGAKSTLGLDISENAVATARRNATLNGYDDVCKFEAVNAFDALKKWGTEGKKFDVVMLDPPAFTKSRENIDKAVTGYKEINLRGMKLTKPGGFLVTASCTNLVPPDLFLKTIAMAAKDAHRTLRQVCWQTQSSDHPIMWNIPTTQYLKFLIVQVI</sequence>
<dbReference type="GO" id="GO:0006364">
    <property type="term" value="P:rRNA processing"/>
    <property type="evidence" value="ECO:0007669"/>
    <property type="project" value="UniProtKB-KW"/>
</dbReference>
<keyword evidence="11" id="KW-1185">Reference proteome</keyword>
<proteinExistence type="inferred from homology"/>
<dbReference type="GO" id="GO:0003723">
    <property type="term" value="F:RNA binding"/>
    <property type="evidence" value="ECO:0007669"/>
    <property type="project" value="UniProtKB-KW"/>
</dbReference>
<evidence type="ECO:0000256" key="7">
    <source>
        <dbReference type="ARBA" id="ARBA00022884"/>
    </source>
</evidence>
<keyword evidence="5 10" id="KW-0808">Transferase</keyword>
<evidence type="ECO:0000313" key="11">
    <source>
        <dbReference type="Proteomes" id="UP000239872"/>
    </source>
</evidence>
<evidence type="ECO:0000259" key="9">
    <source>
        <dbReference type="SMART" id="SM00359"/>
    </source>
</evidence>
<evidence type="ECO:0000313" key="10">
    <source>
        <dbReference type="EMBL" id="PQJ11244.1"/>
    </source>
</evidence>
<evidence type="ECO:0000256" key="4">
    <source>
        <dbReference type="ARBA" id="ARBA00022603"/>
    </source>
</evidence>
<dbReference type="Gene3D" id="3.40.50.150">
    <property type="entry name" value="Vaccinia Virus protein VP39"/>
    <property type="match status" value="1"/>
</dbReference>
<comment type="subcellular location">
    <subcellularLocation>
        <location evidence="1">Cytoplasm</location>
    </subcellularLocation>
</comment>
<evidence type="ECO:0000256" key="2">
    <source>
        <dbReference type="ARBA" id="ARBA00022490"/>
    </source>
</evidence>
<comment type="similarity">
    <text evidence="8">Belongs to the methyltransferase superfamily. RlmI family.</text>
</comment>
<dbReference type="InterPro" id="IPR041532">
    <property type="entry name" value="RlmI-like_PUA"/>
</dbReference>
<evidence type="ECO:0000256" key="5">
    <source>
        <dbReference type="ARBA" id="ARBA00022679"/>
    </source>
</evidence>
<keyword evidence="7" id="KW-0694">RNA-binding</keyword>
<dbReference type="Gene3D" id="2.30.130.10">
    <property type="entry name" value="PUA domain"/>
    <property type="match status" value="1"/>
</dbReference>
<comment type="caution">
    <text evidence="10">The sequence shown here is derived from an EMBL/GenBank/DDBJ whole genome shotgun (WGS) entry which is preliminary data.</text>
</comment>
<protein>
    <submittedName>
        <fullName evidence="10">rRNA large subunit methyltransferase I</fullName>
    </submittedName>
</protein>
<dbReference type="InterPro" id="IPR015947">
    <property type="entry name" value="PUA-like_sf"/>
</dbReference>
<keyword evidence="6" id="KW-0949">S-adenosyl-L-methionine</keyword>
<dbReference type="Pfam" id="PF10672">
    <property type="entry name" value="Methyltrans_SAM"/>
    <property type="match status" value="1"/>
</dbReference>
<name>A0A2S7SWY5_9BACT</name>
<dbReference type="Proteomes" id="UP000239872">
    <property type="component" value="Unassembled WGS sequence"/>
</dbReference>
<dbReference type="PROSITE" id="PS50890">
    <property type="entry name" value="PUA"/>
    <property type="match status" value="1"/>
</dbReference>
<organism evidence="10 11">
    <name type="scientific">Flavipsychrobacter stenotrophus</name>
    <dbReference type="NCBI Taxonomy" id="2077091"/>
    <lineage>
        <taxon>Bacteria</taxon>
        <taxon>Pseudomonadati</taxon>
        <taxon>Bacteroidota</taxon>
        <taxon>Chitinophagia</taxon>
        <taxon>Chitinophagales</taxon>
        <taxon>Chitinophagaceae</taxon>
        <taxon>Flavipsychrobacter</taxon>
    </lineage>
</organism>
<keyword evidence="3" id="KW-0698">rRNA processing</keyword>
<dbReference type="Gene3D" id="3.30.750.80">
    <property type="entry name" value="RNA methyltransferase domain (HRMD) like"/>
    <property type="match status" value="1"/>
</dbReference>
<dbReference type="SUPFAM" id="SSF53335">
    <property type="entry name" value="S-adenosyl-L-methionine-dependent methyltransferases"/>
    <property type="match status" value="1"/>
</dbReference>
<dbReference type="SMART" id="SM00359">
    <property type="entry name" value="PUA"/>
    <property type="match status" value="1"/>
</dbReference>
<keyword evidence="2" id="KW-0963">Cytoplasm</keyword>
<gene>
    <name evidence="10" type="ORF">CJD36_005415</name>
</gene>
<dbReference type="GO" id="GO:0008168">
    <property type="term" value="F:methyltransferase activity"/>
    <property type="evidence" value="ECO:0007669"/>
    <property type="project" value="UniProtKB-KW"/>
</dbReference>
<dbReference type="AlphaFoldDB" id="A0A2S7SWY5"/>
<evidence type="ECO:0000256" key="1">
    <source>
        <dbReference type="ARBA" id="ARBA00004496"/>
    </source>
</evidence>
<dbReference type="GO" id="GO:0005737">
    <property type="term" value="C:cytoplasm"/>
    <property type="evidence" value="ECO:0007669"/>
    <property type="project" value="UniProtKB-SubCell"/>
</dbReference>
<dbReference type="InterPro" id="IPR029063">
    <property type="entry name" value="SAM-dependent_MTases_sf"/>
</dbReference>
<dbReference type="EMBL" id="PPSL01000002">
    <property type="protein sequence ID" value="PQJ11244.1"/>
    <property type="molecule type" value="Genomic_DNA"/>
</dbReference>
<dbReference type="PANTHER" id="PTHR42873">
    <property type="entry name" value="RIBOSOMAL RNA LARGE SUBUNIT METHYLTRANSFERASE"/>
    <property type="match status" value="1"/>
</dbReference>
<dbReference type="PANTHER" id="PTHR42873:SF1">
    <property type="entry name" value="S-ADENOSYLMETHIONINE-DEPENDENT METHYLTRANSFERASE DOMAIN-CONTAINING PROTEIN"/>
    <property type="match status" value="1"/>
</dbReference>
<evidence type="ECO:0000256" key="8">
    <source>
        <dbReference type="ARBA" id="ARBA00038091"/>
    </source>
</evidence>
<dbReference type="RefSeq" id="WP_105038123.1">
    <property type="nucleotide sequence ID" value="NZ_PPSL01000002.1"/>
</dbReference>
<evidence type="ECO:0000256" key="6">
    <source>
        <dbReference type="ARBA" id="ARBA00022691"/>
    </source>
</evidence>
<keyword evidence="4 10" id="KW-0489">Methyltransferase</keyword>
<dbReference type="GO" id="GO:0032259">
    <property type="term" value="P:methylation"/>
    <property type="evidence" value="ECO:0007669"/>
    <property type="project" value="UniProtKB-KW"/>
</dbReference>
<feature type="domain" description="PUA" evidence="9">
    <location>
        <begin position="2"/>
        <end position="87"/>
    </location>
</feature>
<reference evidence="10 11" key="1">
    <citation type="submission" date="2018-01" db="EMBL/GenBank/DDBJ databases">
        <title>A novel member of the phylum Bacteroidetes isolated from glacier ice.</title>
        <authorList>
            <person name="Liu Q."/>
            <person name="Xin Y.-H."/>
        </authorList>
    </citation>
    <scope>NUCLEOTIDE SEQUENCE [LARGE SCALE GENOMIC DNA]</scope>
    <source>
        <strain evidence="10 11">RB1R16</strain>
    </source>
</reference>
<accession>A0A2S7SWY5</accession>
<dbReference type="OrthoDB" id="9805492at2"/>
<evidence type="ECO:0000256" key="3">
    <source>
        <dbReference type="ARBA" id="ARBA00022552"/>
    </source>
</evidence>
<dbReference type="InterPro" id="IPR036974">
    <property type="entry name" value="PUA_sf"/>
</dbReference>
<dbReference type="SUPFAM" id="SSF88697">
    <property type="entry name" value="PUA domain-like"/>
    <property type="match status" value="1"/>
</dbReference>
<dbReference type="InterPro" id="IPR019614">
    <property type="entry name" value="SAM-dep_methyl-trfase"/>
</dbReference>
<dbReference type="CDD" id="cd21153">
    <property type="entry name" value="PUA_RlmI"/>
    <property type="match status" value="1"/>
</dbReference>
<dbReference type="CDD" id="cd02440">
    <property type="entry name" value="AdoMet_MTases"/>
    <property type="match status" value="1"/>
</dbReference>
<dbReference type="Pfam" id="PF17785">
    <property type="entry name" value="PUA_3"/>
    <property type="match status" value="1"/>
</dbReference>
<dbReference type="InterPro" id="IPR002478">
    <property type="entry name" value="PUA"/>
</dbReference>